<dbReference type="GO" id="GO:0005829">
    <property type="term" value="C:cytosol"/>
    <property type="evidence" value="ECO:0007669"/>
    <property type="project" value="TreeGrafter"/>
</dbReference>
<dbReference type="PANTHER" id="PTHR33515:SF1">
    <property type="entry name" value="RIBOSOME-BINDING FACTOR A, CHLOROPLASTIC-RELATED"/>
    <property type="match status" value="1"/>
</dbReference>
<evidence type="ECO:0000313" key="1">
    <source>
        <dbReference type="EMBL" id="SVA37708.1"/>
    </source>
</evidence>
<dbReference type="InterPro" id="IPR000238">
    <property type="entry name" value="RbfA"/>
</dbReference>
<dbReference type="InterPro" id="IPR015946">
    <property type="entry name" value="KH_dom-like_a/b"/>
</dbReference>
<dbReference type="AlphaFoldDB" id="A0A381VD65"/>
<evidence type="ECO:0008006" key="2">
    <source>
        <dbReference type="Google" id="ProtNLM"/>
    </source>
</evidence>
<dbReference type="HAMAP" id="MF_00003">
    <property type="entry name" value="RbfA"/>
    <property type="match status" value="1"/>
</dbReference>
<gene>
    <name evidence="1" type="ORF">METZ01_LOCUS90562</name>
</gene>
<dbReference type="GO" id="GO:0043024">
    <property type="term" value="F:ribosomal small subunit binding"/>
    <property type="evidence" value="ECO:0007669"/>
    <property type="project" value="TreeGrafter"/>
</dbReference>
<accession>A0A381VD65</accession>
<proteinExistence type="inferred from homology"/>
<dbReference type="Gene3D" id="3.30.300.20">
    <property type="match status" value="1"/>
</dbReference>
<dbReference type="Pfam" id="PF02033">
    <property type="entry name" value="RBFA"/>
    <property type="match status" value="1"/>
</dbReference>
<sequence>MSNEFSSNKKVEAKIQRILSELISIKVSDPRLRNVIISEVRVNKDISTAKVYFVLLNKQNKSKQIELTLNKATGFLRKEMSAQLNLKKLPNLIFVYDTKEQDALRMNKLIDKTIINDQKNK</sequence>
<dbReference type="GO" id="GO:0006364">
    <property type="term" value="P:rRNA processing"/>
    <property type="evidence" value="ECO:0007669"/>
    <property type="project" value="InterPro"/>
</dbReference>
<dbReference type="SUPFAM" id="SSF89919">
    <property type="entry name" value="Ribosome-binding factor A, RbfA"/>
    <property type="match status" value="1"/>
</dbReference>
<dbReference type="NCBIfam" id="TIGR00082">
    <property type="entry name" value="rbfA"/>
    <property type="match status" value="1"/>
</dbReference>
<dbReference type="InterPro" id="IPR023799">
    <property type="entry name" value="RbfA_dom_sf"/>
</dbReference>
<protein>
    <recommendedName>
        <fullName evidence="2">Ribosome-binding factor A</fullName>
    </recommendedName>
</protein>
<dbReference type="PANTHER" id="PTHR33515">
    <property type="entry name" value="RIBOSOME-BINDING FACTOR A, CHLOROPLASTIC-RELATED"/>
    <property type="match status" value="1"/>
</dbReference>
<organism evidence="1">
    <name type="scientific">marine metagenome</name>
    <dbReference type="NCBI Taxonomy" id="408172"/>
    <lineage>
        <taxon>unclassified sequences</taxon>
        <taxon>metagenomes</taxon>
        <taxon>ecological metagenomes</taxon>
    </lineage>
</organism>
<dbReference type="EMBL" id="UINC01008376">
    <property type="protein sequence ID" value="SVA37708.1"/>
    <property type="molecule type" value="Genomic_DNA"/>
</dbReference>
<name>A0A381VD65_9ZZZZ</name>
<reference evidence="1" key="1">
    <citation type="submission" date="2018-05" db="EMBL/GenBank/DDBJ databases">
        <authorList>
            <person name="Lanie J.A."/>
            <person name="Ng W.-L."/>
            <person name="Kazmierczak K.M."/>
            <person name="Andrzejewski T.M."/>
            <person name="Davidsen T.M."/>
            <person name="Wayne K.J."/>
            <person name="Tettelin H."/>
            <person name="Glass J.I."/>
            <person name="Rusch D."/>
            <person name="Podicherti R."/>
            <person name="Tsui H.-C.T."/>
            <person name="Winkler M.E."/>
        </authorList>
    </citation>
    <scope>NUCLEOTIDE SEQUENCE</scope>
</reference>